<organism evidence="2 3">
    <name type="scientific">Necator americanus</name>
    <name type="common">Human hookworm</name>
    <dbReference type="NCBI Taxonomy" id="51031"/>
    <lineage>
        <taxon>Eukaryota</taxon>
        <taxon>Metazoa</taxon>
        <taxon>Ecdysozoa</taxon>
        <taxon>Nematoda</taxon>
        <taxon>Chromadorea</taxon>
        <taxon>Rhabditida</taxon>
        <taxon>Rhabditina</taxon>
        <taxon>Rhabditomorpha</taxon>
        <taxon>Strongyloidea</taxon>
        <taxon>Ancylostomatidae</taxon>
        <taxon>Bunostominae</taxon>
        <taxon>Necator</taxon>
    </lineage>
</organism>
<keyword evidence="1" id="KW-1133">Transmembrane helix</keyword>
<feature type="transmembrane region" description="Helical" evidence="1">
    <location>
        <begin position="118"/>
        <end position="142"/>
    </location>
</feature>
<proteinExistence type="predicted"/>
<feature type="transmembrane region" description="Helical" evidence="1">
    <location>
        <begin position="76"/>
        <end position="98"/>
    </location>
</feature>
<keyword evidence="3" id="KW-1185">Reference proteome</keyword>
<sequence length="199" mass="22282">MQLESSIYFYLVVRILCVVNCLVMLFCVALSSGWTSRLAAIIGLMFNLVSLLFVGGAIGTLFVWKLDEMSLPKRSLFMLVFMLTSIITGTLFFVAPGTCDSFNRYGCFQTYYNGTYKIAGAFAFVSVVFALVDMALNFIFYFRSYGVAPVQSSFPTQQDEPRIVSPTPSILKRTEVSTISNEDLFQQSPRMYTGHSTEV</sequence>
<comment type="caution">
    <text evidence="2">The sequence shown here is derived from an EMBL/GenBank/DDBJ whole genome shotgun (WGS) entry which is preliminary data.</text>
</comment>
<keyword evidence="1" id="KW-0472">Membrane</keyword>
<name>A0ABR1C379_NECAM</name>
<keyword evidence="1" id="KW-0812">Transmembrane</keyword>
<evidence type="ECO:0000313" key="2">
    <source>
        <dbReference type="EMBL" id="KAK6732994.1"/>
    </source>
</evidence>
<feature type="transmembrane region" description="Helical" evidence="1">
    <location>
        <begin position="38"/>
        <end position="64"/>
    </location>
</feature>
<evidence type="ECO:0000256" key="1">
    <source>
        <dbReference type="SAM" id="Phobius"/>
    </source>
</evidence>
<evidence type="ECO:0000313" key="3">
    <source>
        <dbReference type="Proteomes" id="UP001303046"/>
    </source>
</evidence>
<protein>
    <recommendedName>
        <fullName evidence="4">MARVEL domain-containing protein</fullName>
    </recommendedName>
</protein>
<dbReference type="EMBL" id="JAVFWL010000002">
    <property type="protein sequence ID" value="KAK6732994.1"/>
    <property type="molecule type" value="Genomic_DNA"/>
</dbReference>
<dbReference type="Proteomes" id="UP001303046">
    <property type="component" value="Unassembled WGS sequence"/>
</dbReference>
<gene>
    <name evidence="2" type="primary">Necator_chrII.g4813</name>
    <name evidence="2" type="ORF">RB195_017021</name>
</gene>
<evidence type="ECO:0008006" key="4">
    <source>
        <dbReference type="Google" id="ProtNLM"/>
    </source>
</evidence>
<feature type="transmembrane region" description="Helical" evidence="1">
    <location>
        <begin position="7"/>
        <end position="32"/>
    </location>
</feature>
<reference evidence="2 3" key="1">
    <citation type="submission" date="2023-08" db="EMBL/GenBank/DDBJ databases">
        <title>A Necator americanus chromosomal reference genome.</title>
        <authorList>
            <person name="Ilik V."/>
            <person name="Petrzelkova K.J."/>
            <person name="Pardy F."/>
            <person name="Fuh T."/>
            <person name="Niatou-Singa F.S."/>
            <person name="Gouil Q."/>
            <person name="Baker L."/>
            <person name="Ritchie M.E."/>
            <person name="Jex A.R."/>
            <person name="Gazzola D."/>
            <person name="Li H."/>
            <person name="Toshio Fujiwara R."/>
            <person name="Zhan B."/>
            <person name="Aroian R.V."/>
            <person name="Pafco B."/>
            <person name="Schwarz E.M."/>
        </authorList>
    </citation>
    <scope>NUCLEOTIDE SEQUENCE [LARGE SCALE GENOMIC DNA]</scope>
    <source>
        <strain evidence="2 3">Aroian</strain>
        <tissue evidence="2">Whole animal</tissue>
    </source>
</reference>
<accession>A0ABR1C379</accession>